<dbReference type="InterPro" id="IPR017953">
    <property type="entry name" value="Carbohydrate_kinase_pred_CS"/>
</dbReference>
<keyword evidence="6" id="KW-0597">Phosphoprotein</keyword>
<comment type="cofactor">
    <cofactor evidence="6">
        <name>Mg(2+)</name>
        <dbReference type="ChEBI" id="CHEBI:18420"/>
    </cofactor>
</comment>
<name>A0ABR2Z0L1_9CHLO</name>
<dbReference type="NCBIfam" id="TIGR00196">
    <property type="entry name" value="yjeF_cterm"/>
    <property type="match status" value="1"/>
</dbReference>
<dbReference type="EMBL" id="JALJOT010000002">
    <property type="protein sequence ID" value="KAK9917754.1"/>
    <property type="molecule type" value="Genomic_DNA"/>
</dbReference>
<feature type="domain" description="YjeF C-terminal" evidence="7">
    <location>
        <begin position="6"/>
        <end position="320"/>
    </location>
</feature>
<feature type="binding site" evidence="6">
    <location>
        <begin position="233"/>
        <end position="242"/>
    </location>
    <ligand>
        <name>ATP</name>
        <dbReference type="ChEBI" id="CHEBI:30616"/>
    </ligand>
</feature>
<feature type="binding site" evidence="6">
    <location>
        <begin position="178"/>
        <end position="184"/>
    </location>
    <ligand>
        <name>(6S)-NADPHX</name>
        <dbReference type="ChEBI" id="CHEBI:64076"/>
    </ligand>
</feature>
<evidence type="ECO:0000256" key="2">
    <source>
        <dbReference type="ARBA" id="ARBA00022840"/>
    </source>
</evidence>
<dbReference type="InterPro" id="IPR029056">
    <property type="entry name" value="Ribokinase-like"/>
</dbReference>
<evidence type="ECO:0000313" key="8">
    <source>
        <dbReference type="EMBL" id="KAK9917754.1"/>
    </source>
</evidence>
<keyword evidence="9" id="KW-1185">Reference proteome</keyword>
<dbReference type="SUPFAM" id="SSF53613">
    <property type="entry name" value="Ribokinase-like"/>
    <property type="match status" value="1"/>
</dbReference>
<dbReference type="EC" id="4.2.1.93" evidence="6"/>
<dbReference type="Pfam" id="PF01256">
    <property type="entry name" value="Carb_kinase"/>
    <property type="match status" value="1"/>
</dbReference>
<feature type="binding site" evidence="6">
    <location>
        <position position="243"/>
    </location>
    <ligand>
        <name>(6S)-NADPHX</name>
        <dbReference type="ChEBI" id="CHEBI:64076"/>
    </ligand>
</feature>
<comment type="caution">
    <text evidence="8">The sequence shown here is derived from an EMBL/GenBank/DDBJ whole genome shotgun (WGS) entry which is preliminary data.</text>
</comment>
<evidence type="ECO:0000259" key="7">
    <source>
        <dbReference type="PROSITE" id="PS51383"/>
    </source>
</evidence>
<evidence type="ECO:0000256" key="5">
    <source>
        <dbReference type="ARBA" id="ARBA00023239"/>
    </source>
</evidence>
<keyword evidence="3" id="KW-0521">NADP</keyword>
<evidence type="ECO:0000256" key="3">
    <source>
        <dbReference type="ARBA" id="ARBA00022857"/>
    </source>
</evidence>
<organism evidence="8 9">
    <name type="scientific">Coccomyxa subellipsoidea</name>
    <dbReference type="NCBI Taxonomy" id="248742"/>
    <lineage>
        <taxon>Eukaryota</taxon>
        <taxon>Viridiplantae</taxon>
        <taxon>Chlorophyta</taxon>
        <taxon>core chlorophytes</taxon>
        <taxon>Trebouxiophyceae</taxon>
        <taxon>Trebouxiophyceae incertae sedis</taxon>
        <taxon>Coccomyxaceae</taxon>
        <taxon>Coccomyxa</taxon>
    </lineage>
</organism>
<dbReference type="PANTHER" id="PTHR12592">
    <property type="entry name" value="ATP-DEPENDENT (S)-NAD(P)H-HYDRATE DEHYDRATASE FAMILY MEMBER"/>
    <property type="match status" value="1"/>
</dbReference>
<dbReference type="PROSITE" id="PS51383">
    <property type="entry name" value="YJEF_C_3"/>
    <property type="match status" value="1"/>
</dbReference>
<sequence>MTPEQLEAAVADIVPSLSADKSKGQAGKIGVIGGCREYTGAPFFASYSALKVGSDLSHVFCTEGAATVIKSYSPELIVHPYLADSHDLSQEASSSGRKREEAVDDAVGAIEHWLPRFDVMVVGPGLGRDELVHDTVVKVFQLMRDKQLPMVIDADGLYIATKNLDLVKGYPHAILTPNKNEYQRLADALGVDTDQEGHLEKIAKALEGPTIVRKGAVDGICNGTTTLHCDAAGSKRRAGGQGDVLSGSIAAFMSWAVNYGETHKLKEAAEYPGGLAPTVLAAYGGCLTARHAAAAAYGKKRRSMVAGDVIEELGDAVDRLFDQGNA</sequence>
<feature type="binding site" evidence="6">
    <location>
        <position position="125"/>
    </location>
    <ligand>
        <name>(6S)-NADPHX</name>
        <dbReference type="ChEBI" id="CHEBI:64076"/>
    </ligand>
</feature>
<dbReference type="Gene3D" id="3.40.1190.20">
    <property type="match status" value="1"/>
</dbReference>
<dbReference type="PANTHER" id="PTHR12592:SF0">
    <property type="entry name" value="ATP-DEPENDENT (S)-NAD(P)H-HYDRATE DEHYDRATASE"/>
    <property type="match status" value="1"/>
</dbReference>
<protein>
    <recommendedName>
        <fullName evidence="6">ATP-dependent (S)-NAD(P)H-hydrate dehydratase</fullName>
        <ecNumber evidence="6">4.2.1.93</ecNumber>
    </recommendedName>
    <alternativeName>
        <fullName evidence="6">ATP-dependent NAD(P)HX dehydratase</fullName>
    </alternativeName>
</protein>
<dbReference type="CDD" id="cd01171">
    <property type="entry name" value="YXKO-related"/>
    <property type="match status" value="1"/>
</dbReference>
<comment type="catalytic activity">
    <reaction evidence="6">
        <text>(6S)-NADHX + ATP = ADP + phosphate + NADH + H(+)</text>
        <dbReference type="Rhea" id="RHEA:19017"/>
        <dbReference type="ChEBI" id="CHEBI:15378"/>
        <dbReference type="ChEBI" id="CHEBI:30616"/>
        <dbReference type="ChEBI" id="CHEBI:43474"/>
        <dbReference type="ChEBI" id="CHEBI:57945"/>
        <dbReference type="ChEBI" id="CHEBI:64074"/>
        <dbReference type="ChEBI" id="CHEBI:456216"/>
        <dbReference type="EC" id="4.2.1.93"/>
    </reaction>
</comment>
<gene>
    <name evidence="8" type="ORF">WJX75_007860</name>
</gene>
<dbReference type="InterPro" id="IPR000631">
    <property type="entry name" value="CARKD"/>
</dbReference>
<keyword evidence="5 6" id="KW-0456">Lyase</keyword>
<evidence type="ECO:0000313" key="9">
    <source>
        <dbReference type="Proteomes" id="UP001491310"/>
    </source>
</evidence>
<evidence type="ECO:0000256" key="4">
    <source>
        <dbReference type="ARBA" id="ARBA00023027"/>
    </source>
</evidence>
<comment type="catalytic activity">
    <reaction evidence="6">
        <text>(6S)-NADPHX + ATP = ADP + phosphate + NADPH + H(+)</text>
        <dbReference type="Rhea" id="RHEA:32231"/>
        <dbReference type="ChEBI" id="CHEBI:15378"/>
        <dbReference type="ChEBI" id="CHEBI:30616"/>
        <dbReference type="ChEBI" id="CHEBI:43474"/>
        <dbReference type="ChEBI" id="CHEBI:57783"/>
        <dbReference type="ChEBI" id="CHEBI:64076"/>
        <dbReference type="ChEBI" id="CHEBI:456216"/>
        <dbReference type="EC" id="4.2.1.93"/>
    </reaction>
</comment>
<comment type="function">
    <text evidence="6">Catalyzes the dehydration of the S-form of NAD(P)HX at the expense of ATP, which is converted to ADP. Together with NAD(P)HX epimerase, which catalyzes the epimerization of the S- and R-forms, the enzyme allows the repair of both epimers of NAD(P)HX, a damaged form of NAD(P)H that is a result of enzymatic or heat-dependent hydration.</text>
</comment>
<accession>A0ABR2Z0L1</accession>
<feature type="binding site" evidence="6">
    <location>
        <begin position="214"/>
        <end position="218"/>
    </location>
    <ligand>
        <name>ATP</name>
        <dbReference type="ChEBI" id="CHEBI:30616"/>
    </ligand>
</feature>
<dbReference type="Proteomes" id="UP001491310">
    <property type="component" value="Unassembled WGS sequence"/>
</dbReference>
<dbReference type="HAMAP" id="MF_01965">
    <property type="entry name" value="NADHX_dehydratase"/>
    <property type="match status" value="1"/>
</dbReference>
<reference evidence="8 9" key="1">
    <citation type="journal article" date="2024" name="Nat. Commun.">
        <title>Phylogenomics reveals the evolutionary origins of lichenization in chlorophyte algae.</title>
        <authorList>
            <person name="Puginier C."/>
            <person name="Libourel C."/>
            <person name="Otte J."/>
            <person name="Skaloud P."/>
            <person name="Haon M."/>
            <person name="Grisel S."/>
            <person name="Petersen M."/>
            <person name="Berrin J.G."/>
            <person name="Delaux P.M."/>
            <person name="Dal Grande F."/>
            <person name="Keller J."/>
        </authorList>
    </citation>
    <scope>NUCLEOTIDE SEQUENCE [LARGE SCALE GENOMIC DNA]</scope>
    <source>
        <strain evidence="8 9">SAG 216-7</strain>
    </source>
</reference>
<evidence type="ECO:0000256" key="6">
    <source>
        <dbReference type="HAMAP-Rule" id="MF_03157"/>
    </source>
</evidence>
<comment type="similarity">
    <text evidence="6">Belongs to the NnrD/CARKD family.</text>
</comment>
<keyword evidence="4 6" id="KW-0520">NAD</keyword>
<proteinExistence type="inferred from homology"/>
<dbReference type="PROSITE" id="PS01050">
    <property type="entry name" value="YJEF_C_2"/>
    <property type="match status" value="1"/>
</dbReference>
<keyword evidence="1 6" id="KW-0547">Nucleotide-binding</keyword>
<evidence type="ECO:0000256" key="1">
    <source>
        <dbReference type="ARBA" id="ARBA00022741"/>
    </source>
</evidence>
<keyword evidence="2 6" id="KW-0067">ATP-binding</keyword>